<sequence length="74" mass="8139">MLQSYALQKLWRTSFSDLDHNTDVQVDAPVATEESVAAALLACKDGYWTCLDNCPILLPNCGLWPASCAIIYCT</sequence>
<proteinExistence type="predicted"/>
<organism evidence="1 2">
    <name type="scientific">Corynespora cassiicola Philippines</name>
    <dbReference type="NCBI Taxonomy" id="1448308"/>
    <lineage>
        <taxon>Eukaryota</taxon>
        <taxon>Fungi</taxon>
        <taxon>Dikarya</taxon>
        <taxon>Ascomycota</taxon>
        <taxon>Pezizomycotina</taxon>
        <taxon>Dothideomycetes</taxon>
        <taxon>Pleosporomycetidae</taxon>
        <taxon>Pleosporales</taxon>
        <taxon>Corynesporascaceae</taxon>
        <taxon>Corynespora</taxon>
    </lineage>
</organism>
<dbReference type="AlphaFoldDB" id="A0A2T2PCJ8"/>
<gene>
    <name evidence="1" type="ORF">BS50DRAFT_568061</name>
</gene>
<dbReference type="EMBL" id="KZ678128">
    <property type="protein sequence ID" value="PSN75399.1"/>
    <property type="molecule type" value="Genomic_DNA"/>
</dbReference>
<dbReference type="Proteomes" id="UP000240883">
    <property type="component" value="Unassembled WGS sequence"/>
</dbReference>
<evidence type="ECO:0000313" key="1">
    <source>
        <dbReference type="EMBL" id="PSN75399.1"/>
    </source>
</evidence>
<name>A0A2T2PCJ8_CORCC</name>
<evidence type="ECO:0000313" key="2">
    <source>
        <dbReference type="Proteomes" id="UP000240883"/>
    </source>
</evidence>
<protein>
    <submittedName>
        <fullName evidence="1">Uncharacterized protein</fullName>
    </submittedName>
</protein>
<keyword evidence="2" id="KW-1185">Reference proteome</keyword>
<accession>A0A2T2PCJ8</accession>
<reference evidence="1 2" key="1">
    <citation type="journal article" date="2018" name="Front. Microbiol.">
        <title>Genome-Wide Analysis of Corynespora cassiicola Leaf Fall Disease Putative Effectors.</title>
        <authorList>
            <person name="Lopez D."/>
            <person name="Ribeiro S."/>
            <person name="Label P."/>
            <person name="Fumanal B."/>
            <person name="Venisse J.S."/>
            <person name="Kohler A."/>
            <person name="de Oliveira R.R."/>
            <person name="Labutti K."/>
            <person name="Lipzen A."/>
            <person name="Lail K."/>
            <person name="Bauer D."/>
            <person name="Ohm R.A."/>
            <person name="Barry K.W."/>
            <person name="Spatafora J."/>
            <person name="Grigoriev I.V."/>
            <person name="Martin F.M."/>
            <person name="Pujade-Renaud V."/>
        </authorList>
    </citation>
    <scope>NUCLEOTIDE SEQUENCE [LARGE SCALE GENOMIC DNA]</scope>
    <source>
        <strain evidence="1 2">Philippines</strain>
    </source>
</reference>